<dbReference type="RefSeq" id="WP_076341549.1">
    <property type="nucleotide sequence ID" value="NZ_JBGNFS010000002.1"/>
</dbReference>
<evidence type="ECO:0000256" key="3">
    <source>
        <dbReference type="ARBA" id="ARBA00023295"/>
    </source>
</evidence>
<organism evidence="5 6">
    <name type="scientific">Dubosiella newyorkensis</name>
    <dbReference type="NCBI Taxonomy" id="1862672"/>
    <lineage>
        <taxon>Bacteria</taxon>
        <taxon>Bacillati</taxon>
        <taxon>Bacillota</taxon>
        <taxon>Erysipelotrichia</taxon>
        <taxon>Erysipelotrichales</taxon>
        <taxon>Erysipelotrichaceae</taxon>
        <taxon>Dubosiella</taxon>
    </lineage>
</organism>
<name>A0A1U7NM59_9FIRM</name>
<dbReference type="GO" id="GO:0008422">
    <property type="term" value="F:beta-glucosidase activity"/>
    <property type="evidence" value="ECO:0007669"/>
    <property type="project" value="TreeGrafter"/>
</dbReference>
<dbReference type="PRINTS" id="PR00131">
    <property type="entry name" value="GLHYDRLASE1"/>
</dbReference>
<dbReference type="InterPro" id="IPR017853">
    <property type="entry name" value="GH"/>
</dbReference>
<dbReference type="OrthoDB" id="9765195at2"/>
<keyword evidence="2" id="KW-0378">Hydrolase</keyword>
<gene>
    <name evidence="5" type="ORF">BO225_06955</name>
</gene>
<evidence type="ECO:0000313" key="5">
    <source>
        <dbReference type="EMBL" id="OLU46212.1"/>
    </source>
</evidence>
<dbReference type="GO" id="GO:0005829">
    <property type="term" value="C:cytosol"/>
    <property type="evidence" value="ECO:0007669"/>
    <property type="project" value="TreeGrafter"/>
</dbReference>
<dbReference type="STRING" id="1862672.BO225_06955"/>
<dbReference type="InterPro" id="IPR001360">
    <property type="entry name" value="Glyco_hydro_1"/>
</dbReference>
<evidence type="ECO:0000256" key="4">
    <source>
        <dbReference type="RuleBase" id="RU003690"/>
    </source>
</evidence>
<evidence type="ECO:0000256" key="1">
    <source>
        <dbReference type="ARBA" id="ARBA00010838"/>
    </source>
</evidence>
<comment type="similarity">
    <text evidence="1 4">Belongs to the glycosyl hydrolase 1 family.</text>
</comment>
<dbReference type="FunFam" id="3.20.20.80:FF:000004">
    <property type="entry name" value="Beta-glucosidase 6-phospho-beta-glucosidase"/>
    <property type="match status" value="1"/>
</dbReference>
<comment type="caution">
    <text evidence="5">The sequence shown here is derived from an EMBL/GenBank/DDBJ whole genome shotgun (WGS) entry which is preliminary data.</text>
</comment>
<dbReference type="PANTHER" id="PTHR10353">
    <property type="entry name" value="GLYCOSYL HYDROLASE"/>
    <property type="match status" value="1"/>
</dbReference>
<proteinExistence type="inferred from homology"/>
<keyword evidence="6" id="KW-1185">Reference proteome</keyword>
<dbReference type="PANTHER" id="PTHR10353:SF122">
    <property type="entry name" value="6-PHOSPHO-BETA-GLUCOSIDASE ASCB-RELATED"/>
    <property type="match status" value="1"/>
</dbReference>
<dbReference type="GO" id="GO:0016052">
    <property type="term" value="P:carbohydrate catabolic process"/>
    <property type="evidence" value="ECO:0007669"/>
    <property type="project" value="TreeGrafter"/>
</dbReference>
<evidence type="ECO:0000313" key="6">
    <source>
        <dbReference type="Proteomes" id="UP000186705"/>
    </source>
</evidence>
<reference evidence="5 6" key="1">
    <citation type="submission" date="2016-11" db="EMBL/GenBank/DDBJ databases">
        <title>Description of two novel members of the family Erysipelotrichaceae: Ileibacterium lipovorans gen. nov., sp. nov. and Dubosiella newyorkensis, gen. nov., sp. nov.</title>
        <authorList>
            <person name="Cox L.M."/>
            <person name="Sohn J."/>
            <person name="Tyrrell K.L."/>
            <person name="Citron D.M."/>
            <person name="Lawson P.A."/>
            <person name="Patel N.B."/>
            <person name="Iizumi T."/>
            <person name="Perez-Perez G.I."/>
            <person name="Goldstein E.J."/>
            <person name="Blaser M.J."/>
        </authorList>
    </citation>
    <scope>NUCLEOTIDE SEQUENCE [LARGE SCALE GENOMIC DNA]</scope>
    <source>
        <strain evidence="5 6">NYU-BL-A4</strain>
    </source>
</reference>
<dbReference type="PROSITE" id="PS00653">
    <property type="entry name" value="GLYCOSYL_HYDROL_F1_2"/>
    <property type="match status" value="1"/>
</dbReference>
<dbReference type="SUPFAM" id="SSF51445">
    <property type="entry name" value="(Trans)glycosidases"/>
    <property type="match status" value="1"/>
</dbReference>
<dbReference type="EMBL" id="MPKA01000067">
    <property type="protein sequence ID" value="OLU46212.1"/>
    <property type="molecule type" value="Genomic_DNA"/>
</dbReference>
<keyword evidence="3" id="KW-0326">Glycosidase</keyword>
<dbReference type="GeneID" id="78275679"/>
<dbReference type="InterPro" id="IPR033132">
    <property type="entry name" value="GH_1_N_CS"/>
</dbReference>
<accession>A0A1U7NM59</accession>
<sequence>MSFPKDFLWGGAVAANQYEGGWNAGGKGVSSADVVTRGSRTTPRYVTYKTADGKIHKDELFTLDAPEDAVFGVFEGFDYPSHEAVDGYHRFKEDIALFAEMGFKTFRLSINWTRIFPTGLEEEPNEEGLRFYDELFDECLKYGIKPLVTLSHYETPIGLSNEWGSWVDPRTIDAYLHYVEVVAERYKGKVEYWLTFNEINTLEHGGFMGAGVPSTDPKKLAMATKHQLLASAEAVKLLHEIDPRNQVGNMIAFMAYYPLTCNPEDIMACWQEMNTNWFYCDVQARGYYPAFKLKEYEREGIDIHLSEEEKKVLKEGTVDFISFSYYMSNCAAKQSDAAETSIGNMSLGFKNPYLKASDWGWQIDPMGLRYSLNILYDRYQKPLMIVENGVGTQDVLEEDGSIHDQAHIEYLWDHIKAMKEAIEIDGVDLIGYTPWGCIDLVSASTGEMHKRYGFIYVDYQDDGTGKGARLKKDSFDWYKQVIASNGEDLGE</sequence>
<dbReference type="Gene3D" id="3.20.20.80">
    <property type="entry name" value="Glycosidases"/>
    <property type="match status" value="1"/>
</dbReference>
<dbReference type="AlphaFoldDB" id="A0A1U7NM59"/>
<dbReference type="Proteomes" id="UP000186705">
    <property type="component" value="Unassembled WGS sequence"/>
</dbReference>
<evidence type="ECO:0000256" key="2">
    <source>
        <dbReference type="ARBA" id="ARBA00022801"/>
    </source>
</evidence>
<dbReference type="Pfam" id="PF00232">
    <property type="entry name" value="Glyco_hydro_1"/>
    <property type="match status" value="2"/>
</dbReference>
<protein>
    <submittedName>
        <fullName evidence="5">6-phospho-beta-glucosidase</fullName>
    </submittedName>
</protein>